<proteinExistence type="predicted"/>
<accession>A0A1I2JWS0</accession>
<keyword evidence="3" id="KW-1185">Reference proteome</keyword>
<dbReference type="AlphaFoldDB" id="A0A1I2JWS0"/>
<keyword evidence="1" id="KW-0812">Transmembrane</keyword>
<organism evidence="2 3">
    <name type="scientific">Thermoflexibacter ruber</name>
    <dbReference type="NCBI Taxonomy" id="1003"/>
    <lineage>
        <taxon>Bacteria</taxon>
        <taxon>Pseudomonadati</taxon>
        <taxon>Bacteroidota</taxon>
        <taxon>Cytophagia</taxon>
        <taxon>Cytophagales</taxon>
        <taxon>Thermoflexibacteraceae</taxon>
        <taxon>Thermoflexibacter</taxon>
    </lineage>
</organism>
<reference evidence="2 3" key="1">
    <citation type="submission" date="2016-10" db="EMBL/GenBank/DDBJ databases">
        <authorList>
            <person name="de Groot N.N."/>
        </authorList>
    </citation>
    <scope>NUCLEOTIDE SEQUENCE [LARGE SCALE GENOMIC DNA]</scope>
    <source>
        <strain>GEY</strain>
        <strain evidence="3">DSM 9560</strain>
    </source>
</reference>
<dbReference type="OrthoDB" id="1349101at2"/>
<feature type="transmembrane region" description="Helical" evidence="1">
    <location>
        <begin position="21"/>
        <end position="39"/>
    </location>
</feature>
<evidence type="ECO:0000313" key="3">
    <source>
        <dbReference type="Proteomes" id="UP000199513"/>
    </source>
</evidence>
<evidence type="ECO:0000313" key="2">
    <source>
        <dbReference type="EMBL" id="SFF58528.1"/>
    </source>
</evidence>
<protein>
    <submittedName>
        <fullName evidence="2">Uncharacterized protein</fullName>
    </submittedName>
</protein>
<dbReference type="RefSeq" id="WP_091549441.1">
    <property type="nucleotide sequence ID" value="NZ_FONY01000069.1"/>
</dbReference>
<sequence>MEKEILQRIQYLENRYKSLKWMFWCSICIAIVSFFILRFTQSKKFEIIRVKGIIVEDSKGRDRILIGSPIPHSKDRVRTDSTKVRKFWAKSYEEMENQYMSWYKTYKNDAEGIVIMNEEGFDRVLLGDKLPDPNTGQRMFELAGILWNDKHGWELGGAGVNTTKEGKSRSVIGLDSEDGEAVHLVALEDGTKALVINGENGRMLIGMSKPNGKFFKNKDKFTGIKYFDSTGNLIWEESIDTLKK</sequence>
<gene>
    <name evidence="2" type="ORF">SAMN04488541_10691</name>
</gene>
<dbReference type="EMBL" id="FONY01000069">
    <property type="protein sequence ID" value="SFF58528.1"/>
    <property type="molecule type" value="Genomic_DNA"/>
</dbReference>
<keyword evidence="1" id="KW-0472">Membrane</keyword>
<dbReference type="Proteomes" id="UP000199513">
    <property type="component" value="Unassembled WGS sequence"/>
</dbReference>
<name>A0A1I2JWS0_9BACT</name>
<dbReference type="STRING" id="1003.SAMN04488541_10691"/>
<keyword evidence="1" id="KW-1133">Transmembrane helix</keyword>
<evidence type="ECO:0000256" key="1">
    <source>
        <dbReference type="SAM" id="Phobius"/>
    </source>
</evidence>